<gene>
    <name evidence="2" type="ORF">GCM10010841_25060</name>
</gene>
<comment type="caution">
    <text evidence="2">The sequence shown here is derived from an EMBL/GenBank/DDBJ whole genome shotgun (WGS) entry which is preliminary data.</text>
</comment>
<reference evidence="3" key="1">
    <citation type="journal article" date="2019" name="Int. J. Syst. Evol. Microbiol.">
        <title>The Global Catalogue of Microorganisms (GCM) 10K type strain sequencing project: providing services to taxonomists for standard genome sequencing and annotation.</title>
        <authorList>
            <consortium name="The Broad Institute Genomics Platform"/>
            <consortium name="The Broad Institute Genome Sequencing Center for Infectious Disease"/>
            <person name="Wu L."/>
            <person name="Ma J."/>
        </authorList>
    </citation>
    <scope>NUCLEOTIDE SEQUENCE [LARGE SCALE GENOMIC DNA]</scope>
    <source>
        <strain evidence="3">JCM 15443</strain>
    </source>
</reference>
<evidence type="ECO:0000313" key="3">
    <source>
        <dbReference type="Proteomes" id="UP000661918"/>
    </source>
</evidence>
<name>A0ABQ2GWL0_9DEIO</name>
<evidence type="ECO:0008006" key="4">
    <source>
        <dbReference type="Google" id="ProtNLM"/>
    </source>
</evidence>
<keyword evidence="1" id="KW-0732">Signal</keyword>
<feature type="chain" id="PRO_5047517953" description="DUF5666 domain-containing protein" evidence="1">
    <location>
        <begin position="24"/>
        <end position="130"/>
    </location>
</feature>
<dbReference type="RefSeq" id="WP_188904703.1">
    <property type="nucleotide sequence ID" value="NZ_BMOM01000022.1"/>
</dbReference>
<keyword evidence="3" id="KW-1185">Reference proteome</keyword>
<evidence type="ECO:0000313" key="2">
    <source>
        <dbReference type="EMBL" id="GGM15666.1"/>
    </source>
</evidence>
<organism evidence="2 3">
    <name type="scientific">Deinococcus aerophilus</name>
    <dbReference type="NCBI Taxonomy" id="522488"/>
    <lineage>
        <taxon>Bacteria</taxon>
        <taxon>Thermotogati</taxon>
        <taxon>Deinococcota</taxon>
        <taxon>Deinococci</taxon>
        <taxon>Deinococcales</taxon>
        <taxon>Deinococcaceae</taxon>
        <taxon>Deinococcus</taxon>
    </lineage>
</organism>
<dbReference type="Proteomes" id="UP000661918">
    <property type="component" value="Unassembled WGS sequence"/>
</dbReference>
<feature type="signal peptide" evidence="1">
    <location>
        <begin position="1"/>
        <end position="23"/>
    </location>
</feature>
<dbReference type="EMBL" id="BMOM01000022">
    <property type="protein sequence ID" value="GGM15666.1"/>
    <property type="molecule type" value="Genomic_DNA"/>
</dbReference>
<evidence type="ECO:0000256" key="1">
    <source>
        <dbReference type="SAM" id="SignalP"/>
    </source>
</evidence>
<accession>A0ABQ2GWL0</accession>
<sequence length="130" mass="13427">MNVARLWLLIAGLSGGLSAGANAVQGVPGMSAALSLSPTYGGALVTGRVRVPRNNELTGVWSSVGRARLMKCTPRCGVVSAVPIQGSVILSSDSGYRVVLGGKFRTGQKVSLVLRFREGTVVNVMATVGR</sequence>
<proteinExistence type="predicted"/>
<protein>
    <recommendedName>
        <fullName evidence="4">DUF5666 domain-containing protein</fullName>
    </recommendedName>
</protein>